<gene>
    <name evidence="7" type="ORF">HDA30_000819</name>
</gene>
<evidence type="ECO:0000256" key="4">
    <source>
        <dbReference type="ARBA" id="ARBA00023136"/>
    </source>
</evidence>
<feature type="region of interest" description="Disordered" evidence="5">
    <location>
        <begin position="1"/>
        <end position="51"/>
    </location>
</feature>
<keyword evidence="3 6" id="KW-1133">Transmembrane helix</keyword>
<reference evidence="7 8" key="1">
    <citation type="submission" date="2020-08" db="EMBL/GenBank/DDBJ databases">
        <title>Sequencing the genomes of 1000 actinobacteria strains.</title>
        <authorList>
            <person name="Klenk H.-P."/>
        </authorList>
    </citation>
    <scope>NUCLEOTIDE SEQUENCE [LARGE SCALE GENOMIC DNA]</scope>
    <source>
        <strain evidence="7 8">DSM 23974</strain>
    </source>
</reference>
<evidence type="ECO:0000313" key="8">
    <source>
        <dbReference type="Proteomes" id="UP000540191"/>
    </source>
</evidence>
<protein>
    <submittedName>
        <fullName evidence="7">Putative Tic20 family protein</fullName>
    </submittedName>
</protein>
<dbReference type="AlphaFoldDB" id="A0A7W7GNG7"/>
<accession>A0A7W7GNG7</accession>
<feature type="transmembrane region" description="Helical" evidence="6">
    <location>
        <begin position="92"/>
        <end position="112"/>
    </location>
</feature>
<dbReference type="Pfam" id="PF09685">
    <property type="entry name" value="MamF_MmsF"/>
    <property type="match status" value="1"/>
</dbReference>
<proteinExistence type="predicted"/>
<feature type="transmembrane region" description="Helical" evidence="6">
    <location>
        <begin position="118"/>
        <end position="136"/>
    </location>
</feature>
<evidence type="ECO:0000256" key="3">
    <source>
        <dbReference type="ARBA" id="ARBA00022989"/>
    </source>
</evidence>
<comment type="caution">
    <text evidence="7">The sequence shown here is derived from an EMBL/GenBank/DDBJ whole genome shotgun (WGS) entry which is preliminary data.</text>
</comment>
<organism evidence="7 8">
    <name type="scientific">Micrococcus cohnii</name>
    <dbReference type="NCBI Taxonomy" id="993416"/>
    <lineage>
        <taxon>Bacteria</taxon>
        <taxon>Bacillati</taxon>
        <taxon>Actinomycetota</taxon>
        <taxon>Actinomycetes</taxon>
        <taxon>Micrococcales</taxon>
        <taxon>Micrococcaceae</taxon>
        <taxon>Micrococcus</taxon>
    </lineage>
</organism>
<dbReference type="EMBL" id="JACHNA010000001">
    <property type="protein sequence ID" value="MBB4735311.1"/>
    <property type="molecule type" value="Genomic_DNA"/>
</dbReference>
<evidence type="ECO:0000256" key="1">
    <source>
        <dbReference type="ARBA" id="ARBA00004141"/>
    </source>
</evidence>
<comment type="subcellular location">
    <subcellularLocation>
        <location evidence="1">Membrane</location>
        <topology evidence="1">Multi-pass membrane protein</topology>
    </subcellularLocation>
</comment>
<evidence type="ECO:0000256" key="2">
    <source>
        <dbReference type="ARBA" id="ARBA00022692"/>
    </source>
</evidence>
<evidence type="ECO:0000256" key="6">
    <source>
        <dbReference type="SAM" id="Phobius"/>
    </source>
</evidence>
<dbReference type="Proteomes" id="UP000540191">
    <property type="component" value="Unassembled WGS sequence"/>
</dbReference>
<sequence>MSQTPRRATPKRAASAAPAQPVAAAPDAPGSTGTASWSAPEHGPGAPLTAKQDRERATLAHFGVALGFAAPLAVWLLYRDRGPFTAQEAKEALNFAVPPTLLMVLFFFLSLLPVMGPVFAVLAALTWIAMAVYGLMGGSQVNRGRPYRYPFNLRILR</sequence>
<keyword evidence="8" id="KW-1185">Reference proteome</keyword>
<evidence type="ECO:0000256" key="5">
    <source>
        <dbReference type="SAM" id="MobiDB-lite"/>
    </source>
</evidence>
<dbReference type="RefSeq" id="WP_158495952.1">
    <property type="nucleotide sequence ID" value="NZ_JACHNA010000001.1"/>
</dbReference>
<feature type="transmembrane region" description="Helical" evidence="6">
    <location>
        <begin position="59"/>
        <end position="78"/>
    </location>
</feature>
<dbReference type="InterPro" id="IPR019109">
    <property type="entry name" value="MamF_MmsF"/>
</dbReference>
<name>A0A7W7GNG7_9MICC</name>
<keyword evidence="2 6" id="KW-0812">Transmembrane</keyword>
<evidence type="ECO:0000313" key="7">
    <source>
        <dbReference type="EMBL" id="MBB4735311.1"/>
    </source>
</evidence>
<feature type="compositionally biased region" description="Low complexity" evidence="5">
    <location>
        <begin position="1"/>
        <end position="29"/>
    </location>
</feature>
<keyword evidence="4 6" id="KW-0472">Membrane</keyword>